<dbReference type="Gene3D" id="2.60.40.1230">
    <property type="match status" value="1"/>
</dbReference>
<feature type="binding site" evidence="8">
    <location>
        <begin position="21"/>
        <end position="22"/>
    </location>
    <ligand>
        <name>a 1,2-diacyl-sn-glycero-3-phospho-(1D-myo-inositol-3,4,5-trisphosphate)</name>
        <dbReference type="ChEBI" id="CHEBI:57836"/>
    </ligand>
</feature>
<dbReference type="GO" id="GO:0006886">
    <property type="term" value="P:intracellular protein transport"/>
    <property type="evidence" value="ECO:0007669"/>
    <property type="project" value="UniProtKB-UniRule"/>
</dbReference>
<dbReference type="Proteomes" id="UP001197093">
    <property type="component" value="Unassembled WGS sequence"/>
</dbReference>
<dbReference type="InterPro" id="IPR008152">
    <property type="entry name" value="Clathrin_a/b/g-adaptin_app_Ig"/>
</dbReference>
<evidence type="ECO:0000256" key="8">
    <source>
        <dbReference type="PIRSR" id="PIRSR037091-1"/>
    </source>
</evidence>
<dbReference type="Pfam" id="PF02883">
    <property type="entry name" value="Alpha_adaptinC2"/>
    <property type="match status" value="1"/>
</dbReference>
<gene>
    <name evidence="11" type="ORF">NEMBOFW57_010124</name>
</gene>
<keyword evidence="4 7" id="KW-0653">Protein transport</keyword>
<dbReference type="GO" id="GO:0030122">
    <property type="term" value="C:AP-2 adaptor complex"/>
    <property type="evidence" value="ECO:0007669"/>
    <property type="project" value="InterPro"/>
</dbReference>
<proteinExistence type="inferred from homology"/>
<comment type="function">
    <text evidence="7">Adaptins are components of the adaptor complexes which link clathrin to receptors in coated vesicles. Clathrin-associated protein complexes are believed to interact with the cytoplasmic tails of membrane proteins, leading to their selection and concentration.</text>
</comment>
<dbReference type="InterPro" id="IPR012295">
    <property type="entry name" value="TBP_dom_sf"/>
</dbReference>
<keyword evidence="2 7" id="KW-0813">Transport</keyword>
<comment type="similarity">
    <text evidence="7">Belongs to the adaptor complexes large subunit family.</text>
</comment>
<evidence type="ECO:0000256" key="5">
    <source>
        <dbReference type="ARBA" id="ARBA00023136"/>
    </source>
</evidence>
<dbReference type="InterPro" id="IPR017104">
    <property type="entry name" value="AP2_complex_asu"/>
</dbReference>
<dbReference type="Gene3D" id="1.25.10.10">
    <property type="entry name" value="Leucine-rich Repeat Variant"/>
    <property type="match status" value="1"/>
</dbReference>
<evidence type="ECO:0000256" key="3">
    <source>
        <dbReference type="ARBA" id="ARBA00022583"/>
    </source>
</evidence>
<dbReference type="Gene3D" id="3.30.310.10">
    <property type="entry name" value="TATA-Binding Protein"/>
    <property type="match status" value="1"/>
</dbReference>
<comment type="subcellular location">
    <subcellularLocation>
        <location evidence="1">Membrane</location>
        <location evidence="1">Coated pit</location>
        <topology evidence="1">Peripheral membrane protein</topology>
        <orientation evidence="1">Cytoplasmic side</orientation>
    </subcellularLocation>
</comment>
<dbReference type="PIRSF" id="PIRSF037091">
    <property type="entry name" value="AP2_complex_alpha"/>
    <property type="match status" value="1"/>
</dbReference>
<reference evidence="11" key="1">
    <citation type="submission" date="2023-02" db="EMBL/GenBank/DDBJ databases">
        <authorList>
            <person name="Palmer J.M."/>
        </authorList>
    </citation>
    <scope>NUCLEOTIDE SEQUENCE</scope>
    <source>
        <strain evidence="11">FW57</strain>
    </source>
</reference>
<evidence type="ECO:0000256" key="6">
    <source>
        <dbReference type="ARBA" id="ARBA00023176"/>
    </source>
</evidence>
<keyword evidence="3 7" id="KW-0254">Endocytosis</keyword>
<feature type="binding site" evidence="8">
    <location>
        <position position="62"/>
    </location>
    <ligand>
        <name>a 1,2-diacyl-sn-glycero-3-phospho-(1D-myo-inositol-3,4,5-trisphosphate)</name>
        <dbReference type="ChEBI" id="CHEBI:57836"/>
    </ligand>
</feature>
<accession>A0AAD4HWK3</accession>
<dbReference type="InterPro" id="IPR016024">
    <property type="entry name" value="ARM-type_fold"/>
</dbReference>
<dbReference type="InterPro" id="IPR050840">
    <property type="entry name" value="Adaptor_Complx_Large_Subunit"/>
</dbReference>
<keyword evidence="12" id="KW-1185">Reference proteome</keyword>
<evidence type="ECO:0000256" key="7">
    <source>
        <dbReference type="PIRNR" id="PIRNR037091"/>
    </source>
</evidence>
<protein>
    <recommendedName>
        <fullName evidence="7">AP-2 complex subunit alpha</fullName>
    </recommendedName>
</protein>
<dbReference type="InterPro" id="IPR013041">
    <property type="entry name" value="Clathrin_app_Ig-like_sf"/>
</dbReference>
<dbReference type="GO" id="GO:0035615">
    <property type="term" value="F:clathrin adaptor activity"/>
    <property type="evidence" value="ECO:0007669"/>
    <property type="project" value="InterPro"/>
</dbReference>
<evidence type="ECO:0000256" key="9">
    <source>
        <dbReference type="SAM" id="MobiDB-lite"/>
    </source>
</evidence>
<dbReference type="PANTHER" id="PTHR22780">
    <property type="entry name" value="ADAPTIN, ALPHA/GAMMA/EPSILON"/>
    <property type="match status" value="1"/>
</dbReference>
<organism evidence="11 12">
    <name type="scientific">Staphylotrichum longicolle</name>
    <dbReference type="NCBI Taxonomy" id="669026"/>
    <lineage>
        <taxon>Eukaryota</taxon>
        <taxon>Fungi</taxon>
        <taxon>Dikarya</taxon>
        <taxon>Ascomycota</taxon>
        <taxon>Pezizomycotina</taxon>
        <taxon>Sordariomycetes</taxon>
        <taxon>Sordariomycetidae</taxon>
        <taxon>Sordariales</taxon>
        <taxon>Chaetomiaceae</taxon>
        <taxon>Staphylotrichum</taxon>
    </lineage>
</organism>
<dbReference type="InterPro" id="IPR002553">
    <property type="entry name" value="Clathrin/coatomer_adapt-like_N"/>
</dbReference>
<evidence type="ECO:0000313" key="11">
    <source>
        <dbReference type="EMBL" id="KAG7285495.1"/>
    </source>
</evidence>
<dbReference type="Pfam" id="PF02296">
    <property type="entry name" value="Alpha_adaptin_C"/>
    <property type="match status" value="1"/>
</dbReference>
<evidence type="ECO:0000259" key="10">
    <source>
        <dbReference type="SMART" id="SM00809"/>
    </source>
</evidence>
<dbReference type="InterPro" id="IPR003164">
    <property type="entry name" value="Clathrin_a-adaptin_app_sub_C"/>
</dbReference>
<evidence type="ECO:0000313" key="12">
    <source>
        <dbReference type="Proteomes" id="UP001197093"/>
    </source>
</evidence>
<dbReference type="FunFam" id="1.25.10.10:FF:000020">
    <property type="entry name" value="AP-2 complex subunit alpha"/>
    <property type="match status" value="1"/>
</dbReference>
<feature type="domain" description="Clathrin adaptor alpha/beta/gamma-adaptin appendage Ig-like subdomain" evidence="10">
    <location>
        <begin position="722"/>
        <end position="835"/>
    </location>
</feature>
<feature type="region of interest" description="Disordered" evidence="9">
    <location>
        <begin position="656"/>
        <end position="680"/>
    </location>
</feature>
<dbReference type="EMBL" id="JAHCVI010000005">
    <property type="protein sequence ID" value="KAG7285495.1"/>
    <property type="molecule type" value="Genomic_DNA"/>
</dbReference>
<dbReference type="InterPro" id="IPR009028">
    <property type="entry name" value="Coatomer/calthrin_app_sub_C"/>
</dbReference>
<evidence type="ECO:0000256" key="4">
    <source>
        <dbReference type="ARBA" id="ARBA00022927"/>
    </source>
</evidence>
<name>A0AAD4HWK3_9PEZI</name>
<keyword evidence="5 7" id="KW-0472">Membrane</keyword>
<feature type="binding site" evidence="8">
    <location>
        <position position="53"/>
    </location>
    <ligand>
        <name>a 1,2-diacyl-sn-glycero-3-phospho-(1D-myo-inositol-3,4,5-trisphosphate)</name>
        <dbReference type="ChEBI" id="CHEBI:57836"/>
    </ligand>
</feature>
<evidence type="ECO:0000256" key="2">
    <source>
        <dbReference type="ARBA" id="ARBA00022448"/>
    </source>
</evidence>
<comment type="caution">
    <text evidence="11">The sequence shown here is derived from an EMBL/GenBank/DDBJ whole genome shotgun (WGS) entry which is preliminary data.</text>
</comment>
<evidence type="ECO:0000256" key="1">
    <source>
        <dbReference type="ARBA" id="ARBA00004277"/>
    </source>
</evidence>
<dbReference type="InterPro" id="IPR011989">
    <property type="entry name" value="ARM-like"/>
</dbReference>
<sequence>MSSSGPTGFLGRSSSSNSNMRGLVQFIADLRNARARELEEKRINKELANIRQKFKDGNLSGYHKKKYVCKLLYIYILGWNVDFGHLEAVNLISATKYSEKQIGYLAMTLFLHEGHELLHLVVNSIRKDLLDHNELFNCLALHAIANVGGREMGEALSGEVHRLLISPTSKAFVKKKAALTMLRLYRKHPAIVQPQWAERIISLMDDVDLGVALSVTSLVMTLAQDNFEQYKGAYAKAAGRLKRIVIDGEYAPDYLYYKVPCPWIQVKLLRLLQYFPPSEDSHVRGMIRESLQKILDLALETNKNVQQNNAQNAVLFEAINLIIHLDTEHALMKQISSRLGRFIQSRETNVRYLGLEAMTHLAARADTLDPIKQHQEVIIGSLKDRDISVRRKGLDLLYSMCDSSNARVIVGELLHYLQNADFAIREEMVLKIAILTEKYATDVQWYVDISLRLIAMAGDHVSDEVWQRVIQIISNNEELQVYAAQNILQYCKQDHCHETLVKIGAYILGEFGHLIAEERGCSPIEQMLALQNKLPACSSSTRGMILSCFVKYVNLFPEIKPQLVNVFSVYSHTLDPELQQRACEYLTLISMPTDDLLRTVCDEMPPFPERESALLSRLHQKHSRTSDKRTWVVGGKDANADAAELTMAKTGSLRRTFTTNGHGSGVGSSSRGGPAGANGHSAANDLAGLDMSNLGPAEAKALKVPNLASAAHLSPGWERGFNRLLVRADGVLYEDGQLQVGVRSEYRGQMACLILYFTNKTPALISSFTTTLDLDESEKGNLTWDVKGLPDTTLNQGGQAQQVIVFEAKKVFDKSPTIRISYLAGALQALTLKLPVTVHKFMDPAELSAEDFFKRWKQIGGAPREAQAIFGLAAGGKSGEREITEGFIRAVVEGFRWGVLNGVDPNAKNFVGASVVHTSEGGKYGCLLRLEPNYATQMVRLTIRATDDTLPPLLLKMMQERIAKGVSTVQERHVVPPSVSEISDSFRNIMVTTSNR</sequence>
<dbReference type="AlphaFoldDB" id="A0AAD4HWK3"/>
<dbReference type="SUPFAM" id="SSF55711">
    <property type="entry name" value="Subdomain of clathrin and coatomer appendage domain"/>
    <property type="match status" value="1"/>
</dbReference>
<dbReference type="GO" id="GO:0072583">
    <property type="term" value="P:clathrin-dependent endocytosis"/>
    <property type="evidence" value="ECO:0007669"/>
    <property type="project" value="InterPro"/>
</dbReference>
<dbReference type="SUPFAM" id="SSF48371">
    <property type="entry name" value="ARM repeat"/>
    <property type="match status" value="1"/>
</dbReference>
<feature type="binding site" evidence="8">
    <location>
        <begin position="66"/>
        <end position="70"/>
    </location>
    <ligand>
        <name>a 1,2-diacyl-sn-glycero-3-phospho-(1D-myo-inositol-3,4,5-trisphosphate)</name>
        <dbReference type="ChEBI" id="CHEBI:57836"/>
    </ligand>
</feature>
<dbReference type="SUPFAM" id="SSF49348">
    <property type="entry name" value="Clathrin adaptor appendage domain"/>
    <property type="match status" value="1"/>
</dbReference>
<keyword evidence="6 7" id="KW-0168">Coated pit</keyword>
<dbReference type="Pfam" id="PF01602">
    <property type="entry name" value="Adaptin_N"/>
    <property type="match status" value="1"/>
</dbReference>
<dbReference type="SMART" id="SM00809">
    <property type="entry name" value="Alpha_adaptinC2"/>
    <property type="match status" value="1"/>
</dbReference>